<feature type="region of interest" description="Disordered" evidence="1">
    <location>
        <begin position="397"/>
        <end position="499"/>
    </location>
</feature>
<organism evidence="2 3">
    <name type="scientific">Tetrahymena thermophila (strain SB210)</name>
    <dbReference type="NCBI Taxonomy" id="312017"/>
    <lineage>
        <taxon>Eukaryota</taxon>
        <taxon>Sar</taxon>
        <taxon>Alveolata</taxon>
        <taxon>Ciliophora</taxon>
        <taxon>Intramacronucleata</taxon>
        <taxon>Oligohymenophorea</taxon>
        <taxon>Hymenostomatida</taxon>
        <taxon>Tetrahymenina</taxon>
        <taxon>Tetrahymenidae</taxon>
        <taxon>Tetrahymena</taxon>
    </lineage>
</organism>
<dbReference type="AlphaFoldDB" id="I7MG50"/>
<feature type="compositionally biased region" description="Polar residues" evidence="1">
    <location>
        <begin position="459"/>
        <end position="486"/>
    </location>
</feature>
<dbReference type="InParanoid" id="I7MG50"/>
<protein>
    <submittedName>
        <fullName evidence="2">MigA, putative</fullName>
    </submittedName>
</protein>
<feature type="compositionally biased region" description="Low complexity" evidence="1">
    <location>
        <begin position="402"/>
        <end position="412"/>
    </location>
</feature>
<accession>I7MG50</accession>
<evidence type="ECO:0000313" key="2">
    <source>
        <dbReference type="EMBL" id="EAR84863.2"/>
    </source>
</evidence>
<dbReference type="GeneID" id="7839232"/>
<evidence type="ECO:0000256" key="1">
    <source>
        <dbReference type="SAM" id="MobiDB-lite"/>
    </source>
</evidence>
<dbReference type="Proteomes" id="UP000009168">
    <property type="component" value="Unassembled WGS sequence"/>
</dbReference>
<feature type="compositionally biased region" description="Basic and acidic residues" evidence="1">
    <location>
        <begin position="413"/>
        <end position="423"/>
    </location>
</feature>
<dbReference type="KEGG" id="tet:TTHERM_00600550"/>
<name>I7MG50_TETTS</name>
<feature type="region of interest" description="Disordered" evidence="1">
    <location>
        <begin position="108"/>
        <end position="135"/>
    </location>
</feature>
<gene>
    <name evidence="2" type="ORF">TTHERM_00600550</name>
</gene>
<sequence>MMSHDFQVQNNALALGGAFVGSHFALNPAQLAFPHQIKPTMSMNCNQQMIDSSFSKQHCQSSIQQQQQMHQQQQQQLQQQHLIQQFQQHQHMQQQQQQQQQKQKQVQLSLQQPSASQTQQLSSQQSQTLTAPASSPYAKSNINNCCNNEFCNLGFQTQMRPQDKNRFIEQARNQGVGIVCVNCAQHDLKQIIERVKQDGDIFILFNSSKMNSLSNDNSYTTIPNDQNDNLTMLNSANNSYNIQQAQIPSLPNIPQTGQTGMSSVPSLNSIYPAVTQNILQFQKGPTFNFPQPNAPIFASNESLIKEYNNQQGSALLPQVGLPFQQTIQNQHALGFPMLLNPQDSGMKLLPAGQGQYIPQFNFAAGYPLHNQNLLAEGKSTLVEEKYESQRAPLPKIKNALFKKTNSSSSKNQSSKDFKVKVEGGQENSSSKLSSNEMSEENESADSFSENLANNNNNNQLSGQQGSEIRNSKTLSQRGSSSVIPTKTSRKSTENNANMTPEEIEKQNKIKERRKTNNFGHIYTWLKNQIRLYYGDRELYEKIQTYFQRVNKYNEVVTDESSSKWQFFLYQIKDNTHLKNFLKEKIKSEHFREYIKTRKGKDQKVFYEFRIGVIYGIDHPELSNQPKNCLLMAKKDPEYCNINFGW</sequence>
<proteinExistence type="predicted"/>
<keyword evidence="3" id="KW-1185">Reference proteome</keyword>
<feature type="compositionally biased region" description="Low complexity" evidence="1">
    <location>
        <begin position="426"/>
        <end position="436"/>
    </location>
</feature>
<dbReference type="EMBL" id="GG662620">
    <property type="protein sequence ID" value="EAR84863.2"/>
    <property type="molecule type" value="Genomic_DNA"/>
</dbReference>
<reference evidence="3" key="1">
    <citation type="journal article" date="2006" name="PLoS Biol.">
        <title>Macronuclear genome sequence of the ciliate Tetrahymena thermophila, a model eukaryote.</title>
        <authorList>
            <person name="Eisen J.A."/>
            <person name="Coyne R.S."/>
            <person name="Wu M."/>
            <person name="Wu D."/>
            <person name="Thiagarajan M."/>
            <person name="Wortman J.R."/>
            <person name="Badger J.H."/>
            <person name="Ren Q."/>
            <person name="Amedeo P."/>
            <person name="Jones K.M."/>
            <person name="Tallon L.J."/>
            <person name="Delcher A.L."/>
            <person name="Salzberg S.L."/>
            <person name="Silva J.C."/>
            <person name="Haas B.J."/>
            <person name="Majoros W.H."/>
            <person name="Farzad M."/>
            <person name="Carlton J.M."/>
            <person name="Smith R.K. Jr."/>
            <person name="Garg J."/>
            <person name="Pearlman R.E."/>
            <person name="Karrer K.M."/>
            <person name="Sun L."/>
            <person name="Manning G."/>
            <person name="Elde N.C."/>
            <person name="Turkewitz A.P."/>
            <person name="Asai D.J."/>
            <person name="Wilkes D.E."/>
            <person name="Wang Y."/>
            <person name="Cai H."/>
            <person name="Collins K."/>
            <person name="Stewart B.A."/>
            <person name="Lee S.R."/>
            <person name="Wilamowska K."/>
            <person name="Weinberg Z."/>
            <person name="Ruzzo W.L."/>
            <person name="Wloga D."/>
            <person name="Gaertig J."/>
            <person name="Frankel J."/>
            <person name="Tsao C.-C."/>
            <person name="Gorovsky M.A."/>
            <person name="Keeling P.J."/>
            <person name="Waller R.F."/>
            <person name="Patron N.J."/>
            <person name="Cherry J.M."/>
            <person name="Stover N.A."/>
            <person name="Krieger C.J."/>
            <person name="del Toro C."/>
            <person name="Ryder H.F."/>
            <person name="Williamson S.C."/>
            <person name="Barbeau R.A."/>
            <person name="Hamilton E.P."/>
            <person name="Orias E."/>
        </authorList>
    </citation>
    <scope>NUCLEOTIDE SEQUENCE [LARGE SCALE GENOMIC DNA]</scope>
    <source>
        <strain evidence="3">SB210</strain>
    </source>
</reference>
<dbReference type="RefSeq" id="XP_001032526.2">
    <property type="nucleotide sequence ID" value="XM_001032526.2"/>
</dbReference>
<evidence type="ECO:0000313" key="3">
    <source>
        <dbReference type="Proteomes" id="UP000009168"/>
    </source>
</evidence>
<dbReference type="STRING" id="312017.I7MG50"/>